<dbReference type="PANTHER" id="PTHR12549:SF63">
    <property type="entry name" value="TRANSCRIPTION FACTOR JUMONJI (JMJC) DOMAIN-CONTAINING PROTEIN"/>
    <property type="match status" value="1"/>
</dbReference>
<evidence type="ECO:0000256" key="4">
    <source>
        <dbReference type="ARBA" id="ARBA00023015"/>
    </source>
</evidence>
<dbReference type="Pfam" id="PF04937">
    <property type="entry name" value="DUF659"/>
    <property type="match status" value="1"/>
</dbReference>
<proteinExistence type="inferred from homology"/>
<dbReference type="InterPro" id="IPR001841">
    <property type="entry name" value="Znf_RING"/>
</dbReference>
<dbReference type="GO" id="GO:0006357">
    <property type="term" value="P:regulation of transcription by RNA polymerase II"/>
    <property type="evidence" value="ECO:0007669"/>
    <property type="project" value="TreeGrafter"/>
</dbReference>
<dbReference type="Proteomes" id="UP000604825">
    <property type="component" value="Unassembled WGS sequence"/>
</dbReference>
<feature type="compositionally biased region" description="Polar residues" evidence="9">
    <location>
        <begin position="246"/>
        <end position="263"/>
    </location>
</feature>
<keyword evidence="3" id="KW-0479">Metal-binding</keyword>
<protein>
    <recommendedName>
        <fullName evidence="14">Transcription factor jumonji (JmjC) domain-containing protein</fullName>
    </recommendedName>
</protein>
<dbReference type="InterPro" id="IPR045109">
    <property type="entry name" value="LSDs-like"/>
</dbReference>
<evidence type="ECO:0000256" key="8">
    <source>
        <dbReference type="SAM" id="Coils"/>
    </source>
</evidence>
<comment type="caution">
    <text evidence="12">The sequence shown here is derived from an EMBL/GenBank/DDBJ whole genome shotgun (WGS) entry which is preliminary data.</text>
</comment>
<dbReference type="GO" id="GO:0003712">
    <property type="term" value="F:transcription coregulator activity"/>
    <property type="evidence" value="ECO:0007669"/>
    <property type="project" value="TreeGrafter"/>
</dbReference>
<feature type="compositionally biased region" description="Basic residues" evidence="9">
    <location>
        <begin position="150"/>
        <end position="159"/>
    </location>
</feature>
<dbReference type="InterPro" id="IPR017956">
    <property type="entry name" value="AT_hook_DNA-bd_motif"/>
</dbReference>
<dbReference type="GO" id="GO:0046983">
    <property type="term" value="F:protein dimerization activity"/>
    <property type="evidence" value="ECO:0007669"/>
    <property type="project" value="InterPro"/>
</dbReference>
<feature type="compositionally biased region" description="Basic residues" evidence="9">
    <location>
        <begin position="265"/>
        <end position="275"/>
    </location>
</feature>
<comment type="subcellular location">
    <subcellularLocation>
        <location evidence="1">Nucleus</location>
    </subcellularLocation>
</comment>
<name>A0A811Q0T4_9POAL</name>
<feature type="coiled-coil region" evidence="8">
    <location>
        <begin position="1505"/>
        <end position="1543"/>
    </location>
</feature>
<feature type="region of interest" description="Disordered" evidence="9">
    <location>
        <begin position="1213"/>
        <end position="1264"/>
    </location>
</feature>
<keyword evidence="13" id="KW-1185">Reference proteome</keyword>
<dbReference type="SUPFAM" id="SSF51197">
    <property type="entry name" value="Clavaminate synthase-like"/>
    <property type="match status" value="1"/>
</dbReference>
<evidence type="ECO:0000256" key="2">
    <source>
        <dbReference type="ARBA" id="ARBA00006801"/>
    </source>
</evidence>
<evidence type="ECO:0000259" key="11">
    <source>
        <dbReference type="PROSITE" id="PS51184"/>
    </source>
</evidence>
<sequence>MADEAEWIEAEAGNAGAGPPAPGGGEEIKRKRGRPKGSVDSYKRRRRRAGDPPLAVSVASLGDLGHSSGCISYPPLPPPCTVYTVRDGAAAIAAQSMADEAEGVEAEAGNAGAAPAPGGGEETKRKSGRPKGSLNKNKKSNKDRTPKPKAGTKGRRRRRTVDQALSVPAVSLGDLGRAVAAGIRPLRERRPAPNAFFDWDSDSDTEHDDEETTINQVNHESAKTGVSVKKGGRGRPRKMEADQLDSKAQSFDGKSNGQMNSNAAGKKRGRGRPKKLTVEQVVSRCQFSNGETNGSDAEAARSKQSRNHKLLQNAKKRKRDVGKESMTKKLNKVDKEEKKLPSTKDETLDKNNMKGSKMLTGENALMCHQCQRKDKPRVVRCQSCKKKRFCVPCIEQWYPNLPEDEFAVKCPYCRKNCNCKACLRMRGVEEPPKKEISKENEIRYACHIVSLLLPWMRELRQEQMEEKEVEASIRGVSVNEIKVEQAEVDLDDRVYCDRCRTSIVDFHRSCKHCFYDLCLNCCKELRKGEIPGGEEVEYVPPEPKGRSYSFGKIPLSEDANRSKSSSNGQSYNGMPAVGNPNNGLLLWKAKSDGSIPCPPKEVGGCGRTLLDLKCLFPEKMLAEIEDGADKVLRSETLAKAMVSRSDRCPCFDHSGKIRTESKSVQEAASRKDSSDNFLYCPVATGIQDDDIVHFQMHWAKGEPVVVSDVLQLTSGLSWEPMVMWRALRERSKGKAEDEQFAVWAIDCLDWCEVEINIHRFFKGYTTGRTHARTRWPEMLKLKDWPSSSSFDKRLPRHGAEFISALPFREYTDPRYGPLNLAAKLPAGVLKPDLGPKSYIAYGFYKELGRGDSVTKLHCDISDAVNILTHTAEVTCQTDPCQIEKIQKDMREQDLQELYGGLKSCSELKLSPAPTECRDESVDEGLKTSYSSEDNCVNRDNYNGLDINALPPNDDGDDAKDKESSHGSESQSELGQCSYHSNGVNTTDGMHNGAHYISHNQKSTGRIQLKKVSIKPQEEKSEKVDCSGIDAYLKGSSEDNLEMPVVESSEQQSTGGALWDIFRRQDSDKLQDYLRKHCSEFRHIYCNPVKKVFHPIHDQSFYLTQEHKRKLKEEYGIEPWTFEQKLGEAVFIPAGCPHQVRNLKSCIKVALDFVSPENVGECVKLTGEFRRLPSFHKAKEDKLEIKKMALHALNEAVNFLDPCSSEGLKIGVGENSCGDESADEKPPPKRQGSRRRGEVPSVDEKSNSKATDEKPKRRGFKDNKSKKAAYQSQIVDYHCIYTGYWTDDNGAKLKDKGRESRTRLDLDLRREAVPPITALLAWKQISPASLLPFGKTWPATPLLPPVSFLLDELIPWVVLLPAGKQSHPGCLPLEAYPRASLLPPSGKTTRRRCSPRVSFLLDELVPMGRAPPRRLSSSSLPAPPTRSPPKMTGTEGQSETASGTKGATVLRRNSDDVGWEYGVLVDPNNKDKVKCILCDKQMFGGVYRLKQHIAQEGKNAKKCQGTKTTKEKLLEAQEKCKKALDEAKRKREEKTVRELELREEVHVSRVGGSEEVTCVGSSEPHKLGPMDKWTKAIDPTATKPKSLTQQKLNKELWKERLHEAHKYIARWAYNHAIGQFGPGIEPPTMFDLRGRLLEEEYARTKSFLQEREAEKLKNGCSIMTGAWSDKKRRSIMNVCTNCADGTNFISSKEMSDVSHTSEVIFELVDKAIEDIGPNDVVQVVTDNASNNMGAKKLLHEKRPQVFWTSCATHTINLMLQGIGNMPRFKKVIDQAKTFIIFVYGHTRTLECMRYFTEGKEIVRPGVTRFASNYLTLNSIQEKKDQLRKMVMHSRWDSLKDVKSKKGKNATATILNPNFWKDVKLTLAVFEPLFKVLRLVDGDVKPSMGFVYGELLKAKRQVKEALGNNESRFKDVIAVVDKKMAGRLDSPLHLTAYLLNPHYIYADPSIFDAPKMTEGFISCVETFYYHDEDMQEQAANIELQKYQNREGPFSKKLARTFENFDYNPASWWRLYGAETPALQKMATKILSLTASSSGCERTWSGFDGVHTKKRNRLTTDRLNKLVYIQFNNRLINKRAKIKSKKITDVLLSSDTTEAQGFLQENGDDCALVVFRDEEDEEELMEGTGIPWSVLGDEVGAEEQLELRRSARVRELYEEEFESEEEEFDEDEDDYVMDEPY</sequence>
<feature type="region of interest" description="Disordered" evidence="9">
    <location>
        <begin position="940"/>
        <end position="991"/>
    </location>
</feature>
<evidence type="ECO:0008006" key="14">
    <source>
        <dbReference type="Google" id="ProtNLM"/>
    </source>
</evidence>
<dbReference type="GO" id="GO:0000118">
    <property type="term" value="C:histone deacetylase complex"/>
    <property type="evidence" value="ECO:0007669"/>
    <property type="project" value="TreeGrafter"/>
</dbReference>
<dbReference type="InterPro" id="IPR003347">
    <property type="entry name" value="JmjC_dom"/>
</dbReference>
<dbReference type="PANTHER" id="PTHR12549">
    <property type="entry name" value="JMJC DOMAIN-CONTAINING HISTONE DEMETHYLATION PROTEIN"/>
    <property type="match status" value="1"/>
</dbReference>
<feature type="region of interest" description="Disordered" evidence="9">
    <location>
        <begin position="95"/>
        <end position="166"/>
    </location>
</feature>
<dbReference type="InterPro" id="IPR012337">
    <property type="entry name" value="RNaseH-like_sf"/>
</dbReference>
<reference evidence="12" key="1">
    <citation type="submission" date="2020-10" db="EMBL/GenBank/DDBJ databases">
        <authorList>
            <person name="Han B."/>
            <person name="Lu T."/>
            <person name="Zhao Q."/>
            <person name="Huang X."/>
            <person name="Zhao Y."/>
        </authorList>
    </citation>
    <scope>NUCLEOTIDE SEQUENCE</scope>
</reference>
<evidence type="ECO:0000259" key="10">
    <source>
        <dbReference type="PROSITE" id="PS50089"/>
    </source>
</evidence>
<dbReference type="PROSITE" id="PS50089">
    <property type="entry name" value="ZF_RING_2"/>
    <property type="match status" value="1"/>
</dbReference>
<dbReference type="GO" id="GO:0031490">
    <property type="term" value="F:chromatin DNA binding"/>
    <property type="evidence" value="ECO:0007669"/>
    <property type="project" value="TreeGrafter"/>
</dbReference>
<evidence type="ECO:0000313" key="12">
    <source>
        <dbReference type="EMBL" id="CAD6248879.1"/>
    </source>
</evidence>
<dbReference type="PROSITE" id="PS51184">
    <property type="entry name" value="JMJC"/>
    <property type="match status" value="1"/>
</dbReference>
<comment type="similarity">
    <text evidence="2">Belongs to the JARID1 histone demethylase family.</text>
</comment>
<feature type="compositionally biased region" description="Basic and acidic residues" evidence="9">
    <location>
        <begin position="321"/>
        <end position="352"/>
    </location>
</feature>
<feature type="region of interest" description="Disordered" evidence="9">
    <location>
        <begin position="2157"/>
        <end position="2178"/>
    </location>
</feature>
<evidence type="ECO:0000256" key="6">
    <source>
        <dbReference type="ARBA" id="ARBA00023242"/>
    </source>
</evidence>
<dbReference type="SMART" id="SM00558">
    <property type="entry name" value="JmjC"/>
    <property type="match status" value="1"/>
</dbReference>
<gene>
    <name evidence="12" type="ORF">NCGR_LOCUS32761</name>
</gene>
<dbReference type="FunFam" id="2.60.120.650:FF:000033">
    <property type="entry name" value="Transcription factor jumonji (JmjC) domain-containing protein"/>
    <property type="match status" value="1"/>
</dbReference>
<dbReference type="Pfam" id="PF10497">
    <property type="entry name" value="zf-4CXXC_R1"/>
    <property type="match status" value="1"/>
</dbReference>
<dbReference type="Pfam" id="PF05699">
    <property type="entry name" value="Dimer_Tnp_hAT"/>
    <property type="match status" value="1"/>
</dbReference>
<keyword evidence="6" id="KW-0539">Nucleus</keyword>
<dbReference type="GO" id="GO:0000785">
    <property type="term" value="C:chromatin"/>
    <property type="evidence" value="ECO:0007669"/>
    <property type="project" value="TreeGrafter"/>
</dbReference>
<keyword evidence="7" id="KW-0863">Zinc-finger</keyword>
<evidence type="ECO:0000256" key="7">
    <source>
        <dbReference type="PROSITE-ProRule" id="PRU00175"/>
    </source>
</evidence>
<keyword evidence="8" id="KW-0175">Coiled coil</keyword>
<keyword evidence="4" id="KW-0805">Transcription regulation</keyword>
<evidence type="ECO:0000313" key="13">
    <source>
        <dbReference type="Proteomes" id="UP000604825"/>
    </source>
</evidence>
<dbReference type="GO" id="GO:0008270">
    <property type="term" value="F:zinc ion binding"/>
    <property type="evidence" value="ECO:0007669"/>
    <property type="project" value="UniProtKB-KW"/>
</dbReference>
<feature type="region of interest" description="Disordered" evidence="9">
    <location>
        <begin position="1"/>
        <end position="81"/>
    </location>
</feature>
<feature type="compositionally biased region" description="Basic and acidic residues" evidence="9">
    <location>
        <begin position="1234"/>
        <end position="1264"/>
    </location>
</feature>
<feature type="compositionally biased region" description="Low complexity" evidence="9">
    <location>
        <begin position="106"/>
        <end position="116"/>
    </location>
</feature>
<feature type="compositionally biased region" description="Polar residues" evidence="9">
    <location>
        <begin position="283"/>
        <end position="295"/>
    </location>
</feature>
<dbReference type="SMART" id="SM00384">
    <property type="entry name" value="AT_hook"/>
    <property type="match status" value="4"/>
</dbReference>
<feature type="compositionally biased region" description="Basic residues" evidence="9">
    <location>
        <begin position="303"/>
        <end position="320"/>
    </location>
</feature>
<feature type="domain" description="RING-type" evidence="10">
    <location>
        <begin position="367"/>
        <end position="414"/>
    </location>
</feature>
<organism evidence="12 13">
    <name type="scientific">Miscanthus lutarioriparius</name>
    <dbReference type="NCBI Taxonomy" id="422564"/>
    <lineage>
        <taxon>Eukaryota</taxon>
        <taxon>Viridiplantae</taxon>
        <taxon>Streptophyta</taxon>
        <taxon>Embryophyta</taxon>
        <taxon>Tracheophyta</taxon>
        <taxon>Spermatophyta</taxon>
        <taxon>Magnoliopsida</taxon>
        <taxon>Liliopsida</taxon>
        <taxon>Poales</taxon>
        <taxon>Poaceae</taxon>
        <taxon>PACMAD clade</taxon>
        <taxon>Panicoideae</taxon>
        <taxon>Andropogonodae</taxon>
        <taxon>Andropogoneae</taxon>
        <taxon>Saccharinae</taxon>
        <taxon>Miscanthus</taxon>
    </lineage>
</organism>
<accession>A0A811Q0T4</accession>
<evidence type="ECO:0000256" key="3">
    <source>
        <dbReference type="ARBA" id="ARBA00022723"/>
    </source>
</evidence>
<dbReference type="SUPFAM" id="SSF53098">
    <property type="entry name" value="Ribonuclease H-like"/>
    <property type="match status" value="1"/>
</dbReference>
<keyword evidence="5" id="KW-0804">Transcription</keyword>
<feature type="region of interest" description="Disordered" evidence="9">
    <location>
        <begin position="193"/>
        <end position="355"/>
    </location>
</feature>
<feature type="compositionally biased region" description="Acidic residues" evidence="9">
    <location>
        <begin position="199"/>
        <end position="212"/>
    </location>
</feature>
<dbReference type="OrthoDB" id="1667110at2759"/>
<dbReference type="InterPro" id="IPR007021">
    <property type="entry name" value="DUF659"/>
</dbReference>
<dbReference type="InterPro" id="IPR018866">
    <property type="entry name" value="Znf-4CXXC_R1"/>
</dbReference>
<dbReference type="Gene3D" id="2.60.120.650">
    <property type="entry name" value="Cupin"/>
    <property type="match status" value="2"/>
</dbReference>
<dbReference type="EMBL" id="CAJGYO010000008">
    <property type="protein sequence ID" value="CAD6248879.1"/>
    <property type="molecule type" value="Genomic_DNA"/>
</dbReference>
<evidence type="ECO:0000256" key="5">
    <source>
        <dbReference type="ARBA" id="ARBA00023163"/>
    </source>
</evidence>
<dbReference type="GO" id="GO:0032454">
    <property type="term" value="F:histone H3K9 demethylase activity"/>
    <property type="evidence" value="ECO:0007669"/>
    <property type="project" value="InterPro"/>
</dbReference>
<feature type="domain" description="JmjC" evidence="11">
    <location>
        <begin position="813"/>
        <end position="1169"/>
    </location>
</feature>
<feature type="compositionally biased region" description="Polar residues" evidence="9">
    <location>
        <begin position="1433"/>
        <end position="1444"/>
    </location>
</feature>
<keyword evidence="7" id="KW-0862">Zinc</keyword>
<dbReference type="FunFam" id="2.60.120.650:FF:000034">
    <property type="entry name" value="Transcription factor jumonji (JmjC) domain-containing protein"/>
    <property type="match status" value="1"/>
</dbReference>
<feature type="region of interest" description="Disordered" evidence="9">
    <location>
        <begin position="1407"/>
        <end position="1450"/>
    </location>
</feature>
<evidence type="ECO:0000256" key="9">
    <source>
        <dbReference type="SAM" id="MobiDB-lite"/>
    </source>
</evidence>
<feature type="compositionally biased region" description="Polar residues" evidence="9">
    <location>
        <begin position="966"/>
        <end position="988"/>
    </location>
</feature>
<evidence type="ECO:0000256" key="1">
    <source>
        <dbReference type="ARBA" id="ARBA00004123"/>
    </source>
</evidence>
<dbReference type="Pfam" id="PF02373">
    <property type="entry name" value="JmjC"/>
    <property type="match status" value="1"/>
</dbReference>
<dbReference type="InterPro" id="IPR008906">
    <property type="entry name" value="HATC_C_dom"/>
</dbReference>